<reference evidence="2" key="1">
    <citation type="submission" date="2018-02" db="EMBL/GenBank/DDBJ databases">
        <title>Rhizophora mucronata_Transcriptome.</title>
        <authorList>
            <person name="Meera S.P."/>
            <person name="Sreeshan A."/>
            <person name="Augustine A."/>
        </authorList>
    </citation>
    <scope>NUCLEOTIDE SEQUENCE</scope>
    <source>
        <tissue evidence="2">Leaf</tissue>
    </source>
</reference>
<dbReference type="AlphaFoldDB" id="A0A2P2PI88"/>
<dbReference type="EMBL" id="GGEC01073918">
    <property type="protein sequence ID" value="MBX54402.1"/>
    <property type="molecule type" value="Transcribed_RNA"/>
</dbReference>
<keyword evidence="1" id="KW-0732">Signal</keyword>
<evidence type="ECO:0000256" key="1">
    <source>
        <dbReference type="SAM" id="SignalP"/>
    </source>
</evidence>
<feature type="chain" id="PRO_5015134966" evidence="1">
    <location>
        <begin position="26"/>
        <end position="65"/>
    </location>
</feature>
<name>A0A2P2PI88_RHIMU</name>
<organism evidence="2">
    <name type="scientific">Rhizophora mucronata</name>
    <name type="common">Asiatic mangrove</name>
    <dbReference type="NCBI Taxonomy" id="61149"/>
    <lineage>
        <taxon>Eukaryota</taxon>
        <taxon>Viridiplantae</taxon>
        <taxon>Streptophyta</taxon>
        <taxon>Embryophyta</taxon>
        <taxon>Tracheophyta</taxon>
        <taxon>Spermatophyta</taxon>
        <taxon>Magnoliopsida</taxon>
        <taxon>eudicotyledons</taxon>
        <taxon>Gunneridae</taxon>
        <taxon>Pentapetalae</taxon>
        <taxon>rosids</taxon>
        <taxon>fabids</taxon>
        <taxon>Malpighiales</taxon>
        <taxon>Rhizophoraceae</taxon>
        <taxon>Rhizophora</taxon>
    </lineage>
</organism>
<evidence type="ECO:0000313" key="2">
    <source>
        <dbReference type="EMBL" id="MBX54402.1"/>
    </source>
</evidence>
<accession>A0A2P2PI88</accession>
<sequence length="65" mass="7247">MPKMTHSIWTNLKMLAPWLFFGAQSSQIPIPKLYKARGAKGKSTEILRRPAAVFTIPSGESPFKS</sequence>
<proteinExistence type="predicted"/>
<feature type="signal peptide" evidence="1">
    <location>
        <begin position="1"/>
        <end position="25"/>
    </location>
</feature>
<protein>
    <submittedName>
        <fullName evidence="2">Uncharacterized protein</fullName>
    </submittedName>
</protein>